<dbReference type="AlphaFoldDB" id="A0A9W9THP2"/>
<protein>
    <recommendedName>
        <fullName evidence="3">Azaphilone pigments biosynthesis cluster protein L N-terminal domain-containing protein</fullName>
    </recommendedName>
</protein>
<accession>A0A9W9THP2</accession>
<proteinExistence type="predicted"/>
<organism evidence="4 5">
    <name type="scientific">Penicillium chermesinum</name>
    <dbReference type="NCBI Taxonomy" id="63820"/>
    <lineage>
        <taxon>Eukaryota</taxon>
        <taxon>Fungi</taxon>
        <taxon>Dikarya</taxon>
        <taxon>Ascomycota</taxon>
        <taxon>Pezizomycotina</taxon>
        <taxon>Eurotiomycetes</taxon>
        <taxon>Eurotiomycetidae</taxon>
        <taxon>Eurotiales</taxon>
        <taxon>Aspergillaceae</taxon>
        <taxon>Penicillium</taxon>
    </lineage>
</organism>
<keyword evidence="5" id="KW-1185">Reference proteome</keyword>
<feature type="compositionally biased region" description="Polar residues" evidence="2">
    <location>
        <begin position="402"/>
        <end position="428"/>
    </location>
</feature>
<reference evidence="4" key="1">
    <citation type="submission" date="2022-11" db="EMBL/GenBank/DDBJ databases">
        <authorList>
            <person name="Petersen C."/>
        </authorList>
    </citation>
    <scope>NUCLEOTIDE SEQUENCE</scope>
    <source>
        <strain evidence="4">IBT 19713</strain>
    </source>
</reference>
<feature type="region of interest" description="Disordered" evidence="2">
    <location>
        <begin position="292"/>
        <end position="311"/>
    </location>
</feature>
<dbReference type="EMBL" id="JAPQKS010000006">
    <property type="protein sequence ID" value="KAJ5223232.1"/>
    <property type="molecule type" value="Genomic_DNA"/>
</dbReference>
<evidence type="ECO:0000256" key="2">
    <source>
        <dbReference type="SAM" id="MobiDB-lite"/>
    </source>
</evidence>
<dbReference type="GeneID" id="83204373"/>
<comment type="caution">
    <text evidence="4">The sequence shown here is derived from an EMBL/GenBank/DDBJ whole genome shotgun (WGS) entry which is preliminary data.</text>
</comment>
<dbReference type="RefSeq" id="XP_058327415.1">
    <property type="nucleotide sequence ID" value="XM_058477070.1"/>
</dbReference>
<evidence type="ECO:0000259" key="3">
    <source>
        <dbReference type="Pfam" id="PF17111"/>
    </source>
</evidence>
<keyword evidence="1" id="KW-0175">Coiled coil</keyword>
<feature type="coiled-coil region" evidence="1">
    <location>
        <begin position="32"/>
        <end position="66"/>
    </location>
</feature>
<dbReference type="OrthoDB" id="5068804at2759"/>
<evidence type="ECO:0000256" key="1">
    <source>
        <dbReference type="SAM" id="Coils"/>
    </source>
</evidence>
<dbReference type="Pfam" id="PF17111">
    <property type="entry name" value="PigL_N"/>
    <property type="match status" value="1"/>
</dbReference>
<dbReference type="InterPro" id="IPR031348">
    <property type="entry name" value="PigL_N"/>
</dbReference>
<feature type="region of interest" description="Disordered" evidence="2">
    <location>
        <begin position="387"/>
        <end position="428"/>
    </location>
</feature>
<evidence type="ECO:0000313" key="5">
    <source>
        <dbReference type="Proteomes" id="UP001150941"/>
    </source>
</evidence>
<evidence type="ECO:0000313" key="4">
    <source>
        <dbReference type="EMBL" id="KAJ5223232.1"/>
    </source>
</evidence>
<feature type="domain" description="Azaphilone pigments biosynthesis cluster protein L N-terminal" evidence="3">
    <location>
        <begin position="2"/>
        <end position="209"/>
    </location>
</feature>
<dbReference type="Proteomes" id="UP001150941">
    <property type="component" value="Unassembled WGS sequence"/>
</dbReference>
<sequence length="428" mass="47966">MAEALGTASAIATFATLAFQSSVALYQTIQSLHSRDKVIRELREELESLQNVLQALGESMASLDTDLASLEQPLKRCNHACGEFNLLIKRCTPRSTDEKASRIDWLRIRYVGQDISGFKNMLAGYKSTISIALAYANLRTTKTTRLVLEEYKELIENTKCDLENHLDDIRTRIQNTSLQHHSEVPLEDADLRVMEDEKNSTKKSLEICDKFLVLIDQSRPQLLGMDEQSSRMGDYTPSPAALDPHIARSMPFLINSEGLFSTQKELSSWRLKLLKHLIGLDGNVRRQQQRYLPSAESELRPEEESYQEELSGTEALLELCKQAEGEANRQGTHFFEDVSTGNNSRQAIVTTLDDLISAKRIKSGDSSFQALGNMSNESIQCFFRDPELRSNSNGANGENGHTRSSATSTKEPSGNLSEYSSQYIQKAL</sequence>
<gene>
    <name evidence="4" type="ORF">N7468_007774</name>
</gene>
<name>A0A9W9THP2_9EURO</name>
<reference evidence="4" key="2">
    <citation type="journal article" date="2023" name="IMA Fungus">
        <title>Comparative genomic study of the Penicillium genus elucidates a diverse pangenome and 15 lateral gene transfer events.</title>
        <authorList>
            <person name="Petersen C."/>
            <person name="Sorensen T."/>
            <person name="Nielsen M.R."/>
            <person name="Sondergaard T.E."/>
            <person name="Sorensen J.L."/>
            <person name="Fitzpatrick D.A."/>
            <person name="Frisvad J.C."/>
            <person name="Nielsen K.L."/>
        </authorList>
    </citation>
    <scope>NUCLEOTIDE SEQUENCE</scope>
    <source>
        <strain evidence="4">IBT 19713</strain>
    </source>
</reference>